<reference evidence="3" key="1">
    <citation type="submission" date="2007-03" db="EMBL/GenBank/DDBJ databases">
        <title>Annotation of Culex pipiens quinquefasciatus.</title>
        <authorList>
            <consortium name="The Broad Institute Genome Sequencing Platform"/>
            <person name="Atkinson P.W."/>
            <person name="Hemingway J."/>
            <person name="Christensen B.M."/>
            <person name="Higgs S."/>
            <person name="Kodira C."/>
            <person name="Hannick L."/>
            <person name="Megy K."/>
            <person name="O'Leary S."/>
            <person name="Pearson M."/>
            <person name="Haas B.J."/>
            <person name="Mauceli E."/>
            <person name="Wortman J.R."/>
            <person name="Lee N.H."/>
            <person name="Guigo R."/>
            <person name="Stanke M."/>
            <person name="Alvarado L."/>
            <person name="Amedeo P."/>
            <person name="Antoine C.H."/>
            <person name="Arensburger P."/>
            <person name="Bidwell S.L."/>
            <person name="Crawford M."/>
            <person name="Camaro F."/>
            <person name="Devon K."/>
            <person name="Engels R."/>
            <person name="Hammond M."/>
            <person name="Howarth C."/>
            <person name="Koehrsen M."/>
            <person name="Lawson D."/>
            <person name="Montgomery P."/>
            <person name="Nene V."/>
            <person name="Nusbaum C."/>
            <person name="Puiu D."/>
            <person name="Romero-Severson J."/>
            <person name="Severson D.W."/>
            <person name="Shumway M."/>
            <person name="Sisk P."/>
            <person name="Stolte C."/>
            <person name="Zeng Q."/>
            <person name="Eisenstadt E."/>
            <person name="Fraser-Liggett C."/>
            <person name="Strausberg R."/>
            <person name="Galagan J."/>
            <person name="Birren B."/>
            <person name="Collins F.H."/>
        </authorList>
    </citation>
    <scope>NUCLEOTIDE SEQUENCE [LARGE SCALE GENOMIC DNA]</scope>
    <source>
        <strain evidence="3">JHB</strain>
    </source>
</reference>
<evidence type="ECO:0000256" key="1">
    <source>
        <dbReference type="SAM" id="MobiDB-lite"/>
    </source>
</evidence>
<evidence type="ECO:0000313" key="5">
    <source>
        <dbReference type="Proteomes" id="UP000002320"/>
    </source>
</evidence>
<feature type="region of interest" description="Disordered" evidence="1">
    <location>
        <begin position="199"/>
        <end position="233"/>
    </location>
</feature>
<dbReference type="EMBL" id="DS232393">
    <property type="protein sequence ID" value="EDS41041.1"/>
    <property type="molecule type" value="Genomic_DNA"/>
</dbReference>
<evidence type="ECO:0000256" key="2">
    <source>
        <dbReference type="SAM" id="SignalP"/>
    </source>
</evidence>
<dbReference type="Pfam" id="PF07841">
    <property type="entry name" value="DM4_12"/>
    <property type="match status" value="1"/>
</dbReference>
<dbReference type="EnsemblMetazoa" id="CPIJ014724-RA">
    <property type="protein sequence ID" value="CPIJ014724-PA"/>
    <property type="gene ID" value="CPIJ014724"/>
</dbReference>
<dbReference type="PROSITE" id="PS51257">
    <property type="entry name" value="PROKAR_LIPOPROTEIN"/>
    <property type="match status" value="1"/>
</dbReference>
<feature type="compositionally biased region" description="Polar residues" evidence="1">
    <location>
        <begin position="206"/>
        <end position="215"/>
    </location>
</feature>
<dbReference type="HOGENOM" id="CLU_067914_0_0_1"/>
<dbReference type="Proteomes" id="UP000002320">
    <property type="component" value="Unassembled WGS sequence"/>
</dbReference>
<dbReference type="OMA" id="NRTELNH"/>
<dbReference type="AlphaFoldDB" id="B0X5R0"/>
<reference evidence="4" key="2">
    <citation type="submission" date="2021-02" db="UniProtKB">
        <authorList>
            <consortium name="EnsemblMetazoa"/>
        </authorList>
    </citation>
    <scope>IDENTIFICATION</scope>
    <source>
        <strain evidence="4">JHB</strain>
    </source>
</reference>
<name>B0X5R0_CULQU</name>
<dbReference type="eggNOG" id="ENOG502T972">
    <property type="taxonomic scope" value="Eukaryota"/>
</dbReference>
<dbReference type="OrthoDB" id="8180611at2759"/>
<accession>B0X5R0</accession>
<proteinExistence type="predicted"/>
<dbReference type="KEGG" id="cqu:CpipJ_CPIJ014724"/>
<dbReference type="SMART" id="SM00718">
    <property type="entry name" value="DM4_12"/>
    <property type="match status" value="1"/>
</dbReference>
<keyword evidence="2" id="KW-0732">Signal</keyword>
<keyword evidence="5" id="KW-1185">Reference proteome</keyword>
<feature type="signal peptide" evidence="2">
    <location>
        <begin position="1"/>
        <end position="21"/>
    </location>
</feature>
<feature type="chain" id="PRO_5014567195" evidence="2">
    <location>
        <begin position="22"/>
        <end position="356"/>
    </location>
</feature>
<organism>
    <name type="scientific">Culex quinquefasciatus</name>
    <name type="common">Southern house mosquito</name>
    <name type="synonym">Culex pungens</name>
    <dbReference type="NCBI Taxonomy" id="7176"/>
    <lineage>
        <taxon>Eukaryota</taxon>
        <taxon>Metazoa</taxon>
        <taxon>Ecdysozoa</taxon>
        <taxon>Arthropoda</taxon>
        <taxon>Hexapoda</taxon>
        <taxon>Insecta</taxon>
        <taxon>Pterygota</taxon>
        <taxon>Neoptera</taxon>
        <taxon>Endopterygota</taxon>
        <taxon>Diptera</taxon>
        <taxon>Nematocera</taxon>
        <taxon>Culicoidea</taxon>
        <taxon>Culicidae</taxon>
        <taxon>Culicinae</taxon>
        <taxon>Culicini</taxon>
        <taxon>Culex</taxon>
        <taxon>Culex</taxon>
    </lineage>
</organism>
<gene>
    <name evidence="4" type="primary">6048008</name>
    <name evidence="3" type="ORF">CpipJ_CPIJ014724</name>
</gene>
<evidence type="ECO:0000313" key="4">
    <source>
        <dbReference type="EnsemblMetazoa" id="CPIJ014724-PA"/>
    </source>
</evidence>
<sequence length="356" mass="40484">MTRKTVLLFAVVLAACWCATAANGQSNATDPSGSSSQSLSRRKRFLLFPFNAQVVITVSGAKSMIYKSPGLGFTVLEMDMYYPLPDYRFRFSQFRLGEIAMLPSVAPPPPPTTTTPSTTTAAAAVPASSGDHHDGHEVSAMEVQQYLKDHPDTWVPPGYGKERSDWFPAGTYNPYANKWQQSYSNPKYRQPYSRKGSYLSNRRKAWSSSPANNHQYIPRMKRSTEQPEPDEGQYELEEEPDRFNISHLRDWEHFHHYRERRELFHTLETGLGSKFDIPMRACLMRSICEARGLLLPRGKSMITDIVRIILNVPLRADLQDDYSKAMRDDGADCRELYGRNCPISLLYLLLLGKFVP</sequence>
<dbReference type="VEuPathDB" id="VectorBase:CPIJ014724"/>
<dbReference type="InParanoid" id="B0X5R0"/>
<protein>
    <submittedName>
        <fullName evidence="3 4">Uncharacterized protein</fullName>
    </submittedName>
</protein>
<evidence type="ECO:0000313" key="3">
    <source>
        <dbReference type="EMBL" id="EDS41041.1"/>
    </source>
</evidence>
<dbReference type="PANTHER" id="PTHR21253:SF0">
    <property type="entry name" value="F-BOX ONLY PROTEIN 11-RELATED"/>
    <property type="match status" value="1"/>
</dbReference>
<dbReference type="VEuPathDB" id="VectorBase:CQUJHB007603"/>
<dbReference type="InterPro" id="IPR006631">
    <property type="entry name" value="DM4_12"/>
</dbReference>
<dbReference type="PANTHER" id="PTHR21253">
    <property type="entry name" value="F-BOX ONLY PROTEIN 11-RELATED"/>
    <property type="match status" value="1"/>
</dbReference>